<keyword evidence="1" id="KW-0472">Membrane</keyword>
<keyword evidence="1" id="KW-1133">Transmembrane helix</keyword>
<keyword evidence="3" id="KW-1185">Reference proteome</keyword>
<organism evidence="2 3">
    <name type="scientific">Microbacterium arborescens</name>
    <dbReference type="NCBI Taxonomy" id="33883"/>
    <lineage>
        <taxon>Bacteria</taxon>
        <taxon>Bacillati</taxon>
        <taxon>Actinomycetota</taxon>
        <taxon>Actinomycetes</taxon>
        <taxon>Micrococcales</taxon>
        <taxon>Microbacteriaceae</taxon>
        <taxon>Microbacterium</taxon>
    </lineage>
</organism>
<feature type="transmembrane region" description="Helical" evidence="1">
    <location>
        <begin position="7"/>
        <end position="29"/>
    </location>
</feature>
<evidence type="ECO:0000313" key="2">
    <source>
        <dbReference type="EMBL" id="OAZ40976.1"/>
    </source>
</evidence>
<accession>A0ABX2WID9</accession>
<keyword evidence="1" id="KW-0812">Transmembrane</keyword>
<proteinExistence type="predicted"/>
<comment type="caution">
    <text evidence="2">The sequence shown here is derived from an EMBL/GenBank/DDBJ whole genome shotgun (WGS) entry which is preliminary data.</text>
</comment>
<reference evidence="3" key="1">
    <citation type="submission" date="2016-06" db="EMBL/GenBank/DDBJ databases">
        <title>Genome sequencing of cellulolytic organisms.</title>
        <authorList>
            <person name="Bohra V."/>
            <person name="Dafale N.A."/>
            <person name="Purohit H.J."/>
        </authorList>
    </citation>
    <scope>NUCLEOTIDE SEQUENCE [LARGE SCALE GENOMIC DNA]</scope>
    <source>
        <strain evidence="3">ND21</strain>
    </source>
</reference>
<dbReference type="Proteomes" id="UP000093918">
    <property type="component" value="Unassembled WGS sequence"/>
</dbReference>
<dbReference type="EMBL" id="LZEM01000018">
    <property type="protein sequence ID" value="OAZ40976.1"/>
    <property type="molecule type" value="Genomic_DNA"/>
</dbReference>
<protein>
    <recommendedName>
        <fullName evidence="4">GAF domain-containing protein</fullName>
    </recommendedName>
</protein>
<evidence type="ECO:0000313" key="3">
    <source>
        <dbReference type="Proteomes" id="UP000093918"/>
    </source>
</evidence>
<evidence type="ECO:0008006" key="4">
    <source>
        <dbReference type="Google" id="ProtNLM"/>
    </source>
</evidence>
<evidence type="ECO:0000256" key="1">
    <source>
        <dbReference type="SAM" id="Phobius"/>
    </source>
</evidence>
<dbReference type="RefSeq" id="WP_064956082.1">
    <property type="nucleotide sequence ID" value="NZ_LZEM01000018.1"/>
</dbReference>
<gene>
    <name evidence="2" type="ORF">A9Z40_03270</name>
</gene>
<sequence>MWGKTVLVLRISAAVWAGLIGMGVILQIAEIVPALPKLEPWAWGVSLAIIAVDNVGTLFVRKKRTERERRARKIESVLQTALRQLVSTRELRLEDLGANVYLAANWKRMRPEREKNVVLERVGRYRPIDYPQQSGVHWTDKKGVVGECWRRRGSTSKNWYAVAQRYGGVELTEQAFFKIPADTRCGFTHREFVTIVGKYSEVVAEPIWHPTKDGVLIGVLTIDRAYQSEGDTFRELLSKRSTHQTAGLASLALAAILKTQAEEAE</sequence>
<name>A0ABX2WID9_9MICO</name>
<feature type="transmembrane region" description="Helical" evidence="1">
    <location>
        <begin position="41"/>
        <end position="60"/>
    </location>
</feature>